<name>A0A1A2XNW6_MYCSD</name>
<gene>
    <name evidence="1" type="ORF">A5710_05540</name>
</gene>
<comment type="caution">
    <text evidence="1">The sequence shown here is derived from an EMBL/GenBank/DDBJ whole genome shotgun (WGS) entry which is preliminary data.</text>
</comment>
<evidence type="ECO:0000313" key="2">
    <source>
        <dbReference type="Proteomes" id="UP000093943"/>
    </source>
</evidence>
<dbReference type="EMBL" id="LZKG01000113">
    <property type="protein sequence ID" value="OBI27449.1"/>
    <property type="molecule type" value="Genomic_DNA"/>
</dbReference>
<protein>
    <submittedName>
        <fullName evidence="1">Uncharacterized protein</fullName>
    </submittedName>
</protein>
<evidence type="ECO:0000313" key="1">
    <source>
        <dbReference type="EMBL" id="OBI27449.1"/>
    </source>
</evidence>
<sequence length="126" mass="14034">MTWNQFHQRMAFMADLIDRAAEDPDSALHFNGNAPDIERLFGSEESLLLALQQRWMTALAAKLDQAHYDGVPAELARAELAAQQPGLRALLDAAAARSVRVRALQHREPRLEELFDGVPFGLQTIA</sequence>
<accession>A0A1A2XNW6</accession>
<dbReference type="AlphaFoldDB" id="A0A1A2XNW6"/>
<proteinExistence type="predicted"/>
<dbReference type="Proteomes" id="UP000093943">
    <property type="component" value="Unassembled WGS sequence"/>
</dbReference>
<organism evidence="1 2">
    <name type="scientific">Mycolicibacter sinensis (strain JDM601)</name>
    <name type="common">Mycobacterium sinense</name>
    <dbReference type="NCBI Taxonomy" id="875328"/>
    <lineage>
        <taxon>Bacteria</taxon>
        <taxon>Bacillati</taxon>
        <taxon>Actinomycetota</taxon>
        <taxon>Actinomycetes</taxon>
        <taxon>Mycobacteriales</taxon>
        <taxon>Mycobacteriaceae</taxon>
        <taxon>Mycolicibacter</taxon>
    </lineage>
</organism>
<reference evidence="2" key="1">
    <citation type="submission" date="2016-06" db="EMBL/GenBank/DDBJ databases">
        <authorList>
            <person name="Sutton G."/>
            <person name="Brinkac L."/>
            <person name="Sanka R."/>
            <person name="Adams M."/>
            <person name="Lau E."/>
            <person name="Sam S."/>
            <person name="Sreng N."/>
            <person name="Him V."/>
            <person name="Kerleguer A."/>
            <person name="Cheng S."/>
        </authorList>
    </citation>
    <scope>NUCLEOTIDE SEQUENCE [LARGE SCALE GENOMIC DNA]</scope>
    <source>
        <strain evidence="2">E1876</strain>
    </source>
</reference>